<evidence type="ECO:0000256" key="2">
    <source>
        <dbReference type="ARBA" id="ARBA00023002"/>
    </source>
</evidence>
<dbReference type="Gene3D" id="2.30.110.10">
    <property type="entry name" value="Electron Transport, Fmn-binding Protein, Chain A"/>
    <property type="match status" value="1"/>
</dbReference>
<organism evidence="4 5">
    <name type="scientific">Roseivivax jejudonensis</name>
    <dbReference type="NCBI Taxonomy" id="1529041"/>
    <lineage>
        <taxon>Bacteria</taxon>
        <taxon>Pseudomonadati</taxon>
        <taxon>Pseudomonadota</taxon>
        <taxon>Alphaproteobacteria</taxon>
        <taxon>Rhodobacterales</taxon>
        <taxon>Roseobacteraceae</taxon>
        <taxon>Roseivivax</taxon>
    </lineage>
</organism>
<protein>
    <submittedName>
        <fullName evidence="4">p-hydroxyphenylacetate 3-hydroxylase, reductase component</fullName>
        <ecNumber evidence="4">1.5.1.36</ecNumber>
    </submittedName>
</protein>
<gene>
    <name evidence="4" type="primary">C1-hpah</name>
    <name evidence="4" type="ORF">ROJ8625_03731</name>
</gene>
<dbReference type="EC" id="1.5.1.36" evidence="4"/>
<dbReference type="GO" id="GO:0042602">
    <property type="term" value="F:riboflavin reductase (NADPH) activity"/>
    <property type="evidence" value="ECO:0007669"/>
    <property type="project" value="TreeGrafter"/>
</dbReference>
<dbReference type="PANTHER" id="PTHR30466">
    <property type="entry name" value="FLAVIN REDUCTASE"/>
    <property type="match status" value="1"/>
</dbReference>
<dbReference type="InterPro" id="IPR002563">
    <property type="entry name" value="Flavin_Rdtase-like_dom"/>
</dbReference>
<dbReference type="EMBL" id="FWFK01000008">
    <property type="protein sequence ID" value="SLN71500.1"/>
    <property type="molecule type" value="Genomic_DNA"/>
</dbReference>
<dbReference type="InterPro" id="IPR050268">
    <property type="entry name" value="NADH-dep_flavin_reductase"/>
</dbReference>
<dbReference type="InterPro" id="IPR012349">
    <property type="entry name" value="Split_barrel_FMN-bd"/>
</dbReference>
<dbReference type="AlphaFoldDB" id="A0A1X7A8F5"/>
<evidence type="ECO:0000256" key="1">
    <source>
        <dbReference type="ARBA" id="ARBA00008898"/>
    </source>
</evidence>
<keyword evidence="2 4" id="KW-0560">Oxidoreductase</keyword>
<dbReference type="Pfam" id="PF01613">
    <property type="entry name" value="Flavin_Reduct"/>
    <property type="match status" value="1"/>
</dbReference>
<dbReference type="SMART" id="SM00903">
    <property type="entry name" value="Flavin_Reduct"/>
    <property type="match status" value="1"/>
</dbReference>
<dbReference type="SUPFAM" id="SSF50475">
    <property type="entry name" value="FMN-binding split barrel"/>
    <property type="match status" value="1"/>
</dbReference>
<evidence type="ECO:0000313" key="4">
    <source>
        <dbReference type="EMBL" id="SLN71500.1"/>
    </source>
</evidence>
<sequence length="163" mass="17659">MAERPDELRSLRKCFGQFTTGVAVVTCRDAAGNPWGVTINSLASVSLDPALLLWSLMRNAPSRKAFESCSAFSVHVLEHRQRPLADRFCRPSSDKFAGLEYASNAMGAPVLGGCLARFDCRPHALIDGGDHVILLGEIVTWDSSDGDPLLYYGGGYRELGRAA</sequence>
<proteinExistence type="inferred from homology"/>
<keyword evidence="5" id="KW-1185">Reference proteome</keyword>
<dbReference type="GO" id="GO:0036382">
    <property type="term" value="F:flavin reductase (NADH) activity"/>
    <property type="evidence" value="ECO:0007669"/>
    <property type="project" value="UniProtKB-EC"/>
</dbReference>
<name>A0A1X7A8F5_9RHOB</name>
<evidence type="ECO:0000313" key="5">
    <source>
        <dbReference type="Proteomes" id="UP000193570"/>
    </source>
</evidence>
<dbReference type="GO" id="GO:0010181">
    <property type="term" value="F:FMN binding"/>
    <property type="evidence" value="ECO:0007669"/>
    <property type="project" value="InterPro"/>
</dbReference>
<dbReference type="Proteomes" id="UP000193570">
    <property type="component" value="Unassembled WGS sequence"/>
</dbReference>
<feature type="domain" description="Flavin reductase like" evidence="3">
    <location>
        <begin position="15"/>
        <end position="158"/>
    </location>
</feature>
<comment type="similarity">
    <text evidence="1">Belongs to the non-flavoprotein flavin reductase family.</text>
</comment>
<dbReference type="PANTHER" id="PTHR30466:SF11">
    <property type="entry name" value="FLAVIN-DEPENDENT MONOOXYGENASE, REDUCTASE SUBUNIT HSAB"/>
    <property type="match status" value="1"/>
</dbReference>
<accession>A0A1X7A8F5</accession>
<reference evidence="4 5" key="1">
    <citation type="submission" date="2017-03" db="EMBL/GenBank/DDBJ databases">
        <authorList>
            <person name="Afonso C.L."/>
            <person name="Miller P.J."/>
            <person name="Scott M.A."/>
            <person name="Spackman E."/>
            <person name="Goraichik I."/>
            <person name="Dimitrov K.M."/>
            <person name="Suarez D.L."/>
            <person name="Swayne D.E."/>
        </authorList>
    </citation>
    <scope>NUCLEOTIDE SEQUENCE [LARGE SCALE GENOMIC DNA]</scope>
    <source>
        <strain evidence="4 5">CECT 8625</strain>
    </source>
</reference>
<evidence type="ECO:0000259" key="3">
    <source>
        <dbReference type="SMART" id="SM00903"/>
    </source>
</evidence>